<dbReference type="Proteomes" id="UP001597018">
    <property type="component" value="Unassembled WGS sequence"/>
</dbReference>
<evidence type="ECO:0000256" key="2">
    <source>
        <dbReference type="SAM" id="Phobius"/>
    </source>
</evidence>
<proteinExistence type="predicted"/>
<reference evidence="4" key="1">
    <citation type="journal article" date="2019" name="Int. J. Syst. Evol. Microbiol.">
        <title>The Global Catalogue of Microorganisms (GCM) 10K type strain sequencing project: providing services to taxonomists for standard genome sequencing and annotation.</title>
        <authorList>
            <consortium name="The Broad Institute Genomics Platform"/>
            <consortium name="The Broad Institute Genome Sequencing Center for Infectious Disease"/>
            <person name="Wu L."/>
            <person name="Ma J."/>
        </authorList>
    </citation>
    <scope>NUCLEOTIDE SEQUENCE [LARGE SCALE GENOMIC DNA]</scope>
    <source>
        <strain evidence="4">CCUG 56401</strain>
    </source>
</reference>
<feature type="compositionally biased region" description="Basic and acidic residues" evidence="1">
    <location>
        <begin position="172"/>
        <end position="198"/>
    </location>
</feature>
<accession>A0ABW3FWE4</accession>
<feature type="transmembrane region" description="Helical" evidence="2">
    <location>
        <begin position="88"/>
        <end position="105"/>
    </location>
</feature>
<evidence type="ECO:0000313" key="4">
    <source>
        <dbReference type="Proteomes" id="UP001597018"/>
    </source>
</evidence>
<dbReference type="InterPro" id="IPR019051">
    <property type="entry name" value="Trp_biosyn_TM_oprn/chp"/>
</dbReference>
<sequence length="198" mass="20754">MTTEPGSERPRSRRLLWTVVLLLLAAAGLLWGSGALRWVDQSYRTPFSGQITAGADGSVVRAELVPLALASLAAIAAVLATGGWLRRVVGAVVVVAGGLVGWRAATGFRLSTFHAVNVPSGSTPVGAAALHPVGPLLMALGAVALFVGGLLVLLRADRMPAMGAKYSAPGATERRSQDPDRRMWDDLDHGRDPTDEDR</sequence>
<evidence type="ECO:0000256" key="1">
    <source>
        <dbReference type="SAM" id="MobiDB-lite"/>
    </source>
</evidence>
<protein>
    <submittedName>
        <fullName evidence="3">Trp biosynthesis-associated membrane protein</fullName>
    </submittedName>
</protein>
<organism evidence="3 4">
    <name type="scientific">Saccharopolyspora rosea</name>
    <dbReference type="NCBI Taxonomy" id="524884"/>
    <lineage>
        <taxon>Bacteria</taxon>
        <taxon>Bacillati</taxon>
        <taxon>Actinomycetota</taxon>
        <taxon>Actinomycetes</taxon>
        <taxon>Pseudonocardiales</taxon>
        <taxon>Pseudonocardiaceae</taxon>
        <taxon>Saccharopolyspora</taxon>
    </lineage>
</organism>
<gene>
    <name evidence="3" type="ORF">ACFQ16_15520</name>
</gene>
<dbReference type="EMBL" id="JBHTIW010000011">
    <property type="protein sequence ID" value="MFD0921155.1"/>
    <property type="molecule type" value="Genomic_DNA"/>
</dbReference>
<feature type="transmembrane region" description="Helical" evidence="2">
    <location>
        <begin position="59"/>
        <end position="81"/>
    </location>
</feature>
<keyword evidence="2" id="KW-1133">Transmembrane helix</keyword>
<evidence type="ECO:0000313" key="3">
    <source>
        <dbReference type="EMBL" id="MFD0921155.1"/>
    </source>
</evidence>
<keyword evidence="4" id="KW-1185">Reference proteome</keyword>
<keyword evidence="2" id="KW-0812">Transmembrane</keyword>
<keyword evidence="2" id="KW-0472">Membrane</keyword>
<name>A0ABW3FWE4_9PSEU</name>
<dbReference type="RefSeq" id="WP_263248795.1">
    <property type="nucleotide sequence ID" value="NZ_BAABLT010000004.1"/>
</dbReference>
<feature type="region of interest" description="Disordered" evidence="1">
    <location>
        <begin position="165"/>
        <end position="198"/>
    </location>
</feature>
<comment type="caution">
    <text evidence="3">The sequence shown here is derived from an EMBL/GenBank/DDBJ whole genome shotgun (WGS) entry which is preliminary data.</text>
</comment>
<feature type="transmembrane region" description="Helical" evidence="2">
    <location>
        <begin position="125"/>
        <end position="154"/>
    </location>
</feature>
<dbReference type="Pfam" id="PF09534">
    <property type="entry name" value="Trp_oprn_chp"/>
    <property type="match status" value="1"/>
</dbReference>